<dbReference type="Gene3D" id="1.10.287.210">
    <property type="match status" value="1"/>
</dbReference>
<evidence type="ECO:0000256" key="3">
    <source>
        <dbReference type="ARBA" id="ARBA00022692"/>
    </source>
</evidence>
<accession>A0A2Z4PXH4</accession>
<feature type="transmembrane region" description="Helical" evidence="6">
    <location>
        <begin position="32"/>
        <end position="51"/>
    </location>
</feature>
<dbReference type="SUPFAM" id="SSF160355">
    <property type="entry name" value="Bacterial polysaccharide co-polymerase-like"/>
    <property type="match status" value="1"/>
</dbReference>
<dbReference type="GO" id="GO:0005886">
    <property type="term" value="C:plasma membrane"/>
    <property type="evidence" value="ECO:0007669"/>
    <property type="project" value="UniProtKB-SubCell"/>
</dbReference>
<evidence type="ECO:0000256" key="2">
    <source>
        <dbReference type="ARBA" id="ARBA00022475"/>
    </source>
</evidence>
<sequence>MTKDPLSSENFDHRDDEIDLKELIVALWQGKFTIIAVTVLCTAIAIAYALLAKEKWTTEAVITVPQVSDYTAYQQMVNEFQPLFDVYHNDGTVQFGDKLNGFIASGNLFAGYIQQYQSRANKKAFISSFPEFQMERSTLQKKTKVENYKDAETKLYNEWYQKLVANVVNSKSVLVSYTLQGFQENAESSFSLLNGYIEFIEMKAQNIALANLKSVVEGKHSELAQQKALLVDQAKSRLQSERELAKYALQIAKAAGVSQPQQNLGNKELFAINIGANALEAKVKVLDSLSLNQLSIIEPRLQMIDAKLSLLDILKVDSAVSFQTFRYIESPEKPLGRTSPKRPLIAILGVLLGGMLGCLIVLVRFAFREK</sequence>
<dbReference type="PANTHER" id="PTHR32309">
    <property type="entry name" value="TYROSINE-PROTEIN KINASE"/>
    <property type="match status" value="1"/>
</dbReference>
<dbReference type="GO" id="GO:0004713">
    <property type="term" value="F:protein tyrosine kinase activity"/>
    <property type="evidence" value="ECO:0007669"/>
    <property type="project" value="TreeGrafter"/>
</dbReference>
<dbReference type="OrthoDB" id="9775724at2"/>
<dbReference type="RefSeq" id="WP_112141218.1">
    <property type="nucleotide sequence ID" value="NZ_CP016181.1"/>
</dbReference>
<evidence type="ECO:0000259" key="7">
    <source>
        <dbReference type="Pfam" id="PF02706"/>
    </source>
</evidence>
<reference evidence="8 9" key="1">
    <citation type="submission" date="2016-06" db="EMBL/GenBank/DDBJ databases">
        <title>The sequenced genome of the ice-adhering bacterium Marinomonas primoryensis, from Antarctica.</title>
        <authorList>
            <person name="Graham L."/>
            <person name="Vance T.D.R."/>
            <person name="Davies P.L."/>
        </authorList>
    </citation>
    <scope>NUCLEOTIDE SEQUENCE [LARGE SCALE GENOMIC DNA]</scope>
    <source>
        <strain evidence="8 9">AceL</strain>
    </source>
</reference>
<evidence type="ECO:0000256" key="5">
    <source>
        <dbReference type="ARBA" id="ARBA00023136"/>
    </source>
</evidence>
<dbReference type="Gene3D" id="3.30.1890.10">
    <property type="entry name" value="FepE-like"/>
    <property type="match status" value="1"/>
</dbReference>
<comment type="subcellular location">
    <subcellularLocation>
        <location evidence="1">Cell membrane</location>
        <topology evidence="1">Multi-pass membrane protein</topology>
    </subcellularLocation>
</comment>
<dbReference type="EMBL" id="CP016181">
    <property type="protein sequence ID" value="AWY02147.1"/>
    <property type="molecule type" value="Genomic_DNA"/>
</dbReference>
<protein>
    <recommendedName>
        <fullName evidence="7">Polysaccharide chain length determinant N-terminal domain-containing protein</fullName>
    </recommendedName>
</protein>
<keyword evidence="2" id="KW-1003">Cell membrane</keyword>
<feature type="domain" description="Polysaccharide chain length determinant N-terminal" evidence="7">
    <location>
        <begin position="16"/>
        <end position="127"/>
    </location>
</feature>
<evidence type="ECO:0000313" key="9">
    <source>
        <dbReference type="Proteomes" id="UP000249898"/>
    </source>
</evidence>
<evidence type="ECO:0000256" key="6">
    <source>
        <dbReference type="SAM" id="Phobius"/>
    </source>
</evidence>
<keyword evidence="5 6" id="KW-0472">Membrane</keyword>
<organism evidence="8 9">
    <name type="scientific">Marinomonas primoryensis</name>
    <dbReference type="NCBI Taxonomy" id="178399"/>
    <lineage>
        <taxon>Bacteria</taxon>
        <taxon>Pseudomonadati</taxon>
        <taxon>Pseudomonadota</taxon>
        <taxon>Gammaproteobacteria</taxon>
        <taxon>Oceanospirillales</taxon>
        <taxon>Oceanospirillaceae</taxon>
        <taxon>Marinomonas</taxon>
    </lineage>
</organism>
<dbReference type="Proteomes" id="UP000249898">
    <property type="component" value="Chromosome"/>
</dbReference>
<evidence type="ECO:0000256" key="4">
    <source>
        <dbReference type="ARBA" id="ARBA00022989"/>
    </source>
</evidence>
<dbReference type="InterPro" id="IPR003856">
    <property type="entry name" value="LPS_length_determ_N"/>
</dbReference>
<dbReference type="Pfam" id="PF02706">
    <property type="entry name" value="Wzz"/>
    <property type="match status" value="1"/>
</dbReference>
<gene>
    <name evidence="8" type="ORF">A8139_21040</name>
</gene>
<dbReference type="AlphaFoldDB" id="A0A2Z4PXH4"/>
<evidence type="ECO:0000256" key="1">
    <source>
        <dbReference type="ARBA" id="ARBA00004651"/>
    </source>
</evidence>
<dbReference type="PANTHER" id="PTHR32309:SF13">
    <property type="entry name" value="FERRIC ENTEROBACTIN TRANSPORT PROTEIN FEPE"/>
    <property type="match status" value="1"/>
</dbReference>
<name>A0A2Z4PXH4_9GAMM</name>
<keyword evidence="3 6" id="KW-0812">Transmembrane</keyword>
<feature type="transmembrane region" description="Helical" evidence="6">
    <location>
        <begin position="344"/>
        <end position="367"/>
    </location>
</feature>
<evidence type="ECO:0000313" key="8">
    <source>
        <dbReference type="EMBL" id="AWY02147.1"/>
    </source>
</evidence>
<dbReference type="InterPro" id="IPR050445">
    <property type="entry name" value="Bact_polysacc_biosynth/exp"/>
</dbReference>
<keyword evidence="4 6" id="KW-1133">Transmembrane helix</keyword>
<proteinExistence type="predicted"/>